<dbReference type="RefSeq" id="WP_393971060.1">
    <property type="nucleotide sequence ID" value="NZ_CP133772.1"/>
</dbReference>
<sequence length="51" mass="5957">MGDARKHSFLDSSFDATLLLYLFYLIKDNRKVMLVAGRVTREMVMPIVKEH</sequence>
<proteinExistence type="predicted"/>
<dbReference type="GeneID" id="95968047"/>
<dbReference type="Proteomes" id="UP001451606">
    <property type="component" value="Chromosome"/>
</dbReference>
<dbReference type="AlphaFoldDB" id="A0AAX4NIU1"/>
<dbReference type="KEGG" id="omr:OXIME_001310"/>
<reference evidence="1 2" key="1">
    <citation type="submission" date="2023-09" db="EMBL/GenBank/DDBJ databases">
        <authorList>
            <person name="Golyshina O.V."/>
            <person name="Lunev E.A."/>
            <person name="Bargiela R."/>
            <person name="Gaines M.C."/>
            <person name="Daum B."/>
            <person name="Bale N.J."/>
            <person name="Koenen M."/>
            <person name="Sinninghe Damst J.S."/>
            <person name="Yakimov M."/>
            <person name="Golyshin P.N."/>
        </authorList>
    </citation>
    <scope>NUCLEOTIDE SEQUENCE [LARGE SCALE GENOMIC DNA]</scope>
    <source>
        <strain evidence="1 2">M1</strain>
    </source>
</reference>
<dbReference type="EMBL" id="CP133772">
    <property type="protein sequence ID" value="WYY00727.1"/>
    <property type="molecule type" value="Genomic_DNA"/>
</dbReference>
<evidence type="ECO:0000313" key="1">
    <source>
        <dbReference type="EMBL" id="WYY00727.1"/>
    </source>
</evidence>
<accession>A0AAX4NIU1</accession>
<keyword evidence="2" id="KW-1185">Reference proteome</keyword>
<organism evidence="1 2">
    <name type="scientific">Oxyplasma meridianum</name>
    <dbReference type="NCBI Taxonomy" id="3073602"/>
    <lineage>
        <taxon>Archaea</taxon>
        <taxon>Methanobacteriati</taxon>
        <taxon>Thermoplasmatota</taxon>
        <taxon>Thermoplasmata</taxon>
        <taxon>Thermoplasmatales</taxon>
        <taxon>Thermoplasmataceae</taxon>
        <taxon>Oxyplasma</taxon>
    </lineage>
</organism>
<name>A0AAX4NIU1_9ARCH</name>
<evidence type="ECO:0000313" key="2">
    <source>
        <dbReference type="Proteomes" id="UP001451606"/>
    </source>
</evidence>
<protein>
    <submittedName>
        <fullName evidence="1">Uncharacterized protein</fullName>
    </submittedName>
</protein>
<gene>
    <name evidence="1" type="ORF">OXIME_001310</name>
</gene>